<dbReference type="PROSITE" id="PS00154">
    <property type="entry name" value="ATPASE_E1_E2"/>
    <property type="match status" value="1"/>
</dbReference>
<evidence type="ECO:0000313" key="13">
    <source>
        <dbReference type="Proteomes" id="UP001141552"/>
    </source>
</evidence>
<dbReference type="CDD" id="cd00371">
    <property type="entry name" value="HMA"/>
    <property type="match status" value="1"/>
</dbReference>
<dbReference type="InterPro" id="IPR023299">
    <property type="entry name" value="ATPase_P-typ_cyto_dom_N"/>
</dbReference>
<evidence type="ECO:0000256" key="9">
    <source>
        <dbReference type="ARBA" id="ARBA00023136"/>
    </source>
</evidence>
<dbReference type="GO" id="GO:0043682">
    <property type="term" value="F:P-type divalent copper transporter activity"/>
    <property type="evidence" value="ECO:0007669"/>
    <property type="project" value="TreeGrafter"/>
</dbReference>
<organism evidence="12 13">
    <name type="scientific">Turnera subulata</name>
    <dbReference type="NCBI Taxonomy" id="218843"/>
    <lineage>
        <taxon>Eukaryota</taxon>
        <taxon>Viridiplantae</taxon>
        <taxon>Streptophyta</taxon>
        <taxon>Embryophyta</taxon>
        <taxon>Tracheophyta</taxon>
        <taxon>Spermatophyta</taxon>
        <taxon>Magnoliopsida</taxon>
        <taxon>eudicotyledons</taxon>
        <taxon>Gunneridae</taxon>
        <taxon>Pentapetalae</taxon>
        <taxon>rosids</taxon>
        <taxon>fabids</taxon>
        <taxon>Malpighiales</taxon>
        <taxon>Passifloraceae</taxon>
        <taxon>Turnera</taxon>
    </lineage>
</organism>
<dbReference type="InterPro" id="IPR027256">
    <property type="entry name" value="P-typ_ATPase_IB"/>
</dbReference>
<dbReference type="PRINTS" id="PR00119">
    <property type="entry name" value="CATATPASE"/>
</dbReference>
<dbReference type="GO" id="GO:0016887">
    <property type="term" value="F:ATP hydrolysis activity"/>
    <property type="evidence" value="ECO:0007669"/>
    <property type="project" value="InterPro"/>
</dbReference>
<sequence length="886" mass="93900">MSTTNYLLTLSPLPKFSFHHATIPRVDRFDFNAAPRLPPKRRRSLPASPPPPRFFSLSCSLQARPSVQDPPVVPPPPANSPALLDVSGMMCGGCVSRVKSVLSADPRVESAVVNMLTETAAVKLVRPEDLGAEPPESVADSLAMRLTECGFEAKRRVSGMGVAENVSKWKETVRKKEEMLVKSRNRVAFAWTLVALCCGTHASHILHSLGIHIAHGSFWEVLHNSYVKGGLSLGALLGPGRDLLVDGLRAFKKGSPNMNSLVGFGSIAAFIISAVSLLNPGLDWDASFFDEPVMLLGFVLLGRSLEERARLRASSDMNELLSLISTQSRLVITPSDSNSPTDAVLCSDAICAAVSTDDIRVGDTVLVLPGETIPIDGRVVAGRSVVDESMLTGESLPVFKEEGLKVSAGTVNWDGPLRIEATSTGSNSTISRIVRMVEDAQGNEAPIQRLADSIAGPFVYSVMTLSAATFAFWYYIGSHLFPDVLLNDIAGPDGDPLLLSLKLSVDVLVVSCPCALGLATPTAILVGTSLGAKRGLLIRGGDVLERLANVNYIALDKTGTLTEGKPTVSAVAPLMHNESEILQIAAAVEKTASHPIAKAIVNKAESLKLTIPVTRGQLTEPGFGTLAEVDGHLVAVGALNWVHKRFQMRTNLSDLNNLKSVEYQSSEGTSSNYSKTVVYVGREGDGIVGAIAVSDSLRPDAESTVSRLQRKGINTILLSGDREEAVATIAERVGIEGEFINASLSPQQKSGIISTLQAAGHRVAMVGDGINDAPSLALADVGIALQNEAQENAASDAASIILLGNRLSQVVDALDLAQATMSKVYQNLSWAVAYNVIAIPIAAGVLLPHFDFAMTPSLSGGLMALSSIFVVTNSLLLQLHESEKSG</sequence>
<name>A0A9Q0J9Q3_9ROSI</name>
<dbReference type="InterPro" id="IPR008250">
    <property type="entry name" value="ATPase_P-typ_transduc_dom_A_sf"/>
</dbReference>
<evidence type="ECO:0000259" key="11">
    <source>
        <dbReference type="PROSITE" id="PS50846"/>
    </source>
</evidence>
<feature type="transmembrane region" description="Helical" evidence="10">
    <location>
        <begin position="859"/>
        <end position="877"/>
    </location>
</feature>
<dbReference type="NCBIfam" id="TIGR01525">
    <property type="entry name" value="ATPase-IB_hvy"/>
    <property type="match status" value="1"/>
</dbReference>
<feature type="transmembrane region" description="Helical" evidence="10">
    <location>
        <begin position="458"/>
        <end position="476"/>
    </location>
</feature>
<feature type="transmembrane region" description="Helical" evidence="10">
    <location>
        <begin position="507"/>
        <end position="530"/>
    </location>
</feature>
<dbReference type="SUPFAM" id="SSF81665">
    <property type="entry name" value="Calcium ATPase, transmembrane domain M"/>
    <property type="match status" value="1"/>
</dbReference>
<dbReference type="InterPro" id="IPR023214">
    <property type="entry name" value="HAD_sf"/>
</dbReference>
<evidence type="ECO:0000256" key="6">
    <source>
        <dbReference type="ARBA" id="ARBA00022840"/>
    </source>
</evidence>
<comment type="similarity">
    <text evidence="2 10">Belongs to the cation transport ATPase (P-type) (TC 3.A.3) family. Type IB subfamily.</text>
</comment>
<feature type="transmembrane region" description="Helical" evidence="10">
    <location>
        <begin position="258"/>
        <end position="278"/>
    </location>
</feature>
<dbReference type="InterPro" id="IPR036163">
    <property type="entry name" value="HMA_dom_sf"/>
</dbReference>
<dbReference type="Pfam" id="PF00122">
    <property type="entry name" value="E1-E2_ATPase"/>
    <property type="match status" value="1"/>
</dbReference>
<feature type="domain" description="HMA" evidence="11">
    <location>
        <begin position="80"/>
        <end position="154"/>
    </location>
</feature>
<protein>
    <submittedName>
        <fullName evidence="12">Copper-transporting ATPase paa2, chloroplastic</fullName>
    </submittedName>
</protein>
<feature type="transmembrane region" description="Helical" evidence="10">
    <location>
        <begin position="284"/>
        <end position="302"/>
    </location>
</feature>
<dbReference type="Gene3D" id="3.30.70.100">
    <property type="match status" value="1"/>
</dbReference>
<dbReference type="InterPro" id="IPR006121">
    <property type="entry name" value="HMA_dom"/>
</dbReference>
<evidence type="ECO:0000256" key="7">
    <source>
        <dbReference type="ARBA" id="ARBA00022967"/>
    </source>
</evidence>
<dbReference type="InterPro" id="IPR001757">
    <property type="entry name" value="P_typ_ATPase"/>
</dbReference>
<dbReference type="InterPro" id="IPR059000">
    <property type="entry name" value="ATPase_P-type_domA"/>
</dbReference>
<keyword evidence="6 10" id="KW-0067">ATP-binding</keyword>
<dbReference type="Gene3D" id="2.70.150.10">
    <property type="entry name" value="Calcium-transporting ATPase, cytoplasmic transduction domain A"/>
    <property type="match status" value="1"/>
</dbReference>
<keyword evidence="5 10" id="KW-0547">Nucleotide-binding</keyword>
<dbReference type="Pfam" id="PF00403">
    <property type="entry name" value="HMA"/>
    <property type="match status" value="1"/>
</dbReference>
<evidence type="ECO:0000256" key="4">
    <source>
        <dbReference type="ARBA" id="ARBA00022723"/>
    </source>
</evidence>
<dbReference type="PANTHER" id="PTHR43520:SF19">
    <property type="entry name" value="COPPER-TRANSPORTING ATPASE PAA2, CHLOROPLASTIC"/>
    <property type="match status" value="1"/>
</dbReference>
<evidence type="ECO:0000256" key="10">
    <source>
        <dbReference type="RuleBase" id="RU362081"/>
    </source>
</evidence>
<evidence type="ECO:0000256" key="1">
    <source>
        <dbReference type="ARBA" id="ARBA00004141"/>
    </source>
</evidence>
<dbReference type="Pfam" id="PF00702">
    <property type="entry name" value="Hydrolase"/>
    <property type="match status" value="1"/>
</dbReference>
<dbReference type="SUPFAM" id="SSF81660">
    <property type="entry name" value="Metal cation-transporting ATPase, ATP-binding domain N"/>
    <property type="match status" value="1"/>
</dbReference>
<keyword evidence="9 10" id="KW-0472">Membrane</keyword>
<proteinExistence type="inferred from homology"/>
<evidence type="ECO:0000256" key="8">
    <source>
        <dbReference type="ARBA" id="ARBA00022989"/>
    </source>
</evidence>
<keyword evidence="8 10" id="KW-1133">Transmembrane helix</keyword>
<dbReference type="InterPro" id="IPR023298">
    <property type="entry name" value="ATPase_P-typ_TM_dom_sf"/>
</dbReference>
<dbReference type="AlphaFoldDB" id="A0A9Q0J9Q3"/>
<dbReference type="GO" id="GO:0055070">
    <property type="term" value="P:copper ion homeostasis"/>
    <property type="evidence" value="ECO:0007669"/>
    <property type="project" value="TreeGrafter"/>
</dbReference>
<dbReference type="EMBL" id="JAKUCV010004904">
    <property type="protein sequence ID" value="KAJ4833608.1"/>
    <property type="molecule type" value="Genomic_DNA"/>
</dbReference>
<evidence type="ECO:0000256" key="2">
    <source>
        <dbReference type="ARBA" id="ARBA00006024"/>
    </source>
</evidence>
<evidence type="ECO:0000256" key="5">
    <source>
        <dbReference type="ARBA" id="ARBA00022741"/>
    </source>
</evidence>
<evidence type="ECO:0000313" key="12">
    <source>
        <dbReference type="EMBL" id="KAJ4833608.1"/>
    </source>
</evidence>
<dbReference type="FunFam" id="3.40.1110.10:FF:000046">
    <property type="entry name" value="Copper-transporting ATPase PAA2, chloroplastic"/>
    <property type="match status" value="1"/>
</dbReference>
<evidence type="ECO:0000256" key="3">
    <source>
        <dbReference type="ARBA" id="ARBA00022692"/>
    </source>
</evidence>
<dbReference type="InterPro" id="IPR044492">
    <property type="entry name" value="P_typ_ATPase_HD_dom"/>
</dbReference>
<dbReference type="Proteomes" id="UP001141552">
    <property type="component" value="Unassembled WGS sequence"/>
</dbReference>
<comment type="caution">
    <text evidence="12">The sequence shown here is derived from an EMBL/GenBank/DDBJ whole genome shotgun (WGS) entry which is preliminary data.</text>
</comment>
<keyword evidence="13" id="KW-1185">Reference proteome</keyword>
<feature type="transmembrane region" description="Helical" evidence="10">
    <location>
        <begin position="828"/>
        <end position="847"/>
    </location>
</feature>
<keyword evidence="4 10" id="KW-0479">Metal-binding</keyword>
<dbReference type="SFLD" id="SFLDF00027">
    <property type="entry name" value="p-type_atpase"/>
    <property type="match status" value="1"/>
</dbReference>
<dbReference type="SFLD" id="SFLDS00003">
    <property type="entry name" value="Haloacid_Dehalogenase"/>
    <property type="match status" value="1"/>
</dbReference>
<accession>A0A9Q0J9Q3</accession>
<keyword evidence="3 10" id="KW-0812">Transmembrane</keyword>
<comment type="subcellular location">
    <subcellularLocation>
        <location evidence="1">Membrane</location>
        <topology evidence="1">Multi-pass membrane protein</topology>
    </subcellularLocation>
</comment>
<dbReference type="SUPFAM" id="SSF55008">
    <property type="entry name" value="HMA, heavy metal-associated domain"/>
    <property type="match status" value="1"/>
</dbReference>
<dbReference type="NCBIfam" id="TIGR01494">
    <property type="entry name" value="ATPase_P-type"/>
    <property type="match status" value="1"/>
</dbReference>
<dbReference type="SFLD" id="SFLDG00002">
    <property type="entry name" value="C1.7:_P-type_atpase_like"/>
    <property type="match status" value="1"/>
</dbReference>
<dbReference type="PROSITE" id="PS50846">
    <property type="entry name" value="HMA_2"/>
    <property type="match status" value="1"/>
</dbReference>
<dbReference type="SUPFAM" id="SSF81653">
    <property type="entry name" value="Calcium ATPase, transduction domain A"/>
    <property type="match status" value="1"/>
</dbReference>
<dbReference type="GO" id="GO:0005524">
    <property type="term" value="F:ATP binding"/>
    <property type="evidence" value="ECO:0007669"/>
    <property type="project" value="UniProtKB-UniRule"/>
</dbReference>
<dbReference type="InterPro" id="IPR018303">
    <property type="entry name" value="ATPase_P-typ_P_site"/>
</dbReference>
<dbReference type="InterPro" id="IPR036412">
    <property type="entry name" value="HAD-like_sf"/>
</dbReference>
<dbReference type="FunFam" id="2.70.150.10:FF:000002">
    <property type="entry name" value="Copper-transporting ATPase 1, putative"/>
    <property type="match status" value="1"/>
</dbReference>
<gene>
    <name evidence="12" type="primary">PAA2_1</name>
    <name evidence="12" type="ORF">Tsubulata_022456</name>
</gene>
<keyword evidence="7" id="KW-1278">Translocase</keyword>
<dbReference type="Gene3D" id="3.40.1110.10">
    <property type="entry name" value="Calcium-transporting ATPase, cytoplasmic domain N"/>
    <property type="match status" value="1"/>
</dbReference>
<dbReference type="GO" id="GO:0016020">
    <property type="term" value="C:membrane"/>
    <property type="evidence" value="ECO:0007669"/>
    <property type="project" value="UniProtKB-SubCell"/>
</dbReference>
<reference evidence="12" key="2">
    <citation type="journal article" date="2023" name="Plants (Basel)">
        <title>Annotation of the Turnera subulata (Passifloraceae) Draft Genome Reveals the S-Locus Evolved after the Divergence of Turneroideae from Passifloroideae in a Stepwise Manner.</title>
        <authorList>
            <person name="Henning P.M."/>
            <person name="Roalson E.H."/>
            <person name="Mir W."/>
            <person name="McCubbin A.G."/>
            <person name="Shore J.S."/>
        </authorList>
    </citation>
    <scope>NUCLEOTIDE SEQUENCE</scope>
    <source>
        <strain evidence="12">F60SS</strain>
    </source>
</reference>
<dbReference type="Gene3D" id="3.40.50.1000">
    <property type="entry name" value="HAD superfamily/HAD-like"/>
    <property type="match status" value="1"/>
</dbReference>
<dbReference type="SUPFAM" id="SSF56784">
    <property type="entry name" value="HAD-like"/>
    <property type="match status" value="1"/>
</dbReference>
<dbReference type="PANTHER" id="PTHR43520">
    <property type="entry name" value="ATP7, ISOFORM B"/>
    <property type="match status" value="1"/>
</dbReference>
<dbReference type="OrthoDB" id="432719at2759"/>
<dbReference type="GO" id="GO:0005507">
    <property type="term" value="F:copper ion binding"/>
    <property type="evidence" value="ECO:0007669"/>
    <property type="project" value="TreeGrafter"/>
</dbReference>
<reference evidence="12" key="1">
    <citation type="submission" date="2022-02" db="EMBL/GenBank/DDBJ databases">
        <authorList>
            <person name="Henning P.M."/>
            <person name="McCubbin A.G."/>
            <person name="Shore J.S."/>
        </authorList>
    </citation>
    <scope>NUCLEOTIDE SEQUENCE</scope>
    <source>
        <strain evidence="12">F60SS</strain>
        <tissue evidence="12">Leaves</tissue>
    </source>
</reference>